<keyword evidence="3" id="KW-1185">Reference proteome</keyword>
<evidence type="ECO:0000313" key="2">
    <source>
        <dbReference type="EMBL" id="WFD20155.1"/>
    </source>
</evidence>
<feature type="region of interest" description="Disordered" evidence="1">
    <location>
        <begin position="78"/>
        <end position="98"/>
    </location>
</feature>
<protein>
    <submittedName>
        <fullName evidence="2">Uncharacterized protein</fullName>
    </submittedName>
</protein>
<dbReference type="EMBL" id="CP119911">
    <property type="protein sequence ID" value="WFD20155.1"/>
    <property type="molecule type" value="Genomic_DNA"/>
</dbReference>
<name>A0AAF0J0L6_9BASI</name>
<feature type="compositionally biased region" description="Polar residues" evidence="1">
    <location>
        <begin position="80"/>
        <end position="92"/>
    </location>
</feature>
<feature type="region of interest" description="Disordered" evidence="1">
    <location>
        <begin position="315"/>
        <end position="348"/>
    </location>
</feature>
<evidence type="ECO:0000256" key="1">
    <source>
        <dbReference type="SAM" id="MobiDB-lite"/>
    </source>
</evidence>
<proteinExistence type="predicted"/>
<reference evidence="2" key="1">
    <citation type="submission" date="2023-03" db="EMBL/GenBank/DDBJ databases">
        <title>Mating type loci evolution in Malassezia.</title>
        <authorList>
            <person name="Coelho M.A."/>
        </authorList>
    </citation>
    <scope>NUCLEOTIDE SEQUENCE</scope>
    <source>
        <strain evidence="2">CBS 10434</strain>
    </source>
</reference>
<gene>
    <name evidence="2" type="ORF">MCAP1_002399</name>
</gene>
<evidence type="ECO:0000313" key="3">
    <source>
        <dbReference type="Proteomes" id="UP001220961"/>
    </source>
</evidence>
<sequence length="386" mass="40595">YFVLPAIVTATGLLAGAAPVNKEETGIQPLAPPATRPGAPLVLQWNPDVSGSKEWKHMSISLVSVDKDGQEKTKKLVSNIDGTNPSKTNYTTEAPKHPKNSNVYFVEFSDGKTKKKSPHFTIENTDSSYHVRRHENSESSESAPNPEIYSADGASPSGERTAAEVQSQQGQMGRPVNIGGVLYVPVVPDFMLESLSREAHDVSPQDNSNSTTGRHNTTSASSTGHPSNGVDRNIMAHFESEGQHLVSQGVHPTSSSSSGHATGSVSASPKSSSHKHSTKSANATATSTKSGHGSASQANLEGALDSASVSEKLSSLKSALPSHTHTRTSTASPTSGSSSASSHGSHGLDNIASQLFNVPSMKKRSEGNMNHIISRIATVNSQRQCD</sequence>
<feature type="non-terminal residue" evidence="2">
    <location>
        <position position="1"/>
    </location>
</feature>
<feature type="region of interest" description="Disordered" evidence="1">
    <location>
        <begin position="244"/>
        <end position="303"/>
    </location>
</feature>
<organism evidence="2 3">
    <name type="scientific">Malassezia caprae</name>
    <dbReference type="NCBI Taxonomy" id="1381934"/>
    <lineage>
        <taxon>Eukaryota</taxon>
        <taxon>Fungi</taxon>
        <taxon>Dikarya</taxon>
        <taxon>Basidiomycota</taxon>
        <taxon>Ustilaginomycotina</taxon>
        <taxon>Malasseziomycetes</taxon>
        <taxon>Malasseziales</taxon>
        <taxon>Malasseziaceae</taxon>
        <taxon>Malassezia</taxon>
    </lineage>
</organism>
<dbReference type="AlphaFoldDB" id="A0AAF0J0L6"/>
<feature type="compositionally biased region" description="Low complexity" evidence="1">
    <location>
        <begin position="328"/>
        <end position="347"/>
    </location>
</feature>
<feature type="compositionally biased region" description="Low complexity" evidence="1">
    <location>
        <begin position="279"/>
        <end position="290"/>
    </location>
</feature>
<feature type="region of interest" description="Disordered" evidence="1">
    <location>
        <begin position="113"/>
        <end position="176"/>
    </location>
</feature>
<feature type="region of interest" description="Disordered" evidence="1">
    <location>
        <begin position="197"/>
        <end position="232"/>
    </location>
</feature>
<feature type="compositionally biased region" description="Polar residues" evidence="1">
    <location>
        <begin position="204"/>
        <end position="226"/>
    </location>
</feature>
<accession>A0AAF0J0L6</accession>
<feature type="compositionally biased region" description="Low complexity" evidence="1">
    <location>
        <begin position="250"/>
        <end position="271"/>
    </location>
</feature>
<dbReference type="Proteomes" id="UP001220961">
    <property type="component" value="Chromosome 4"/>
</dbReference>